<proteinExistence type="predicted"/>
<dbReference type="InterPro" id="IPR023577">
    <property type="entry name" value="CYTH_domain"/>
</dbReference>
<dbReference type="HOGENOM" id="CLU_105244_2_0_0"/>
<gene>
    <name evidence="2" type="ordered locus">Psta_0158</name>
</gene>
<accession>D2R0I6</accession>
<dbReference type="Pfam" id="PF01928">
    <property type="entry name" value="CYTH"/>
    <property type="match status" value="1"/>
</dbReference>
<name>D2R0I6_PIRSD</name>
<keyword evidence="3" id="KW-1185">Reference proteome</keyword>
<dbReference type="AlphaFoldDB" id="D2R0I6"/>
<dbReference type="InterPro" id="IPR033469">
    <property type="entry name" value="CYTH-like_dom_sf"/>
</dbReference>
<organism evidence="2 3">
    <name type="scientific">Pirellula staleyi (strain ATCC 27377 / DSM 6068 / ICPB 4128)</name>
    <name type="common">Pirella staleyi</name>
    <dbReference type="NCBI Taxonomy" id="530564"/>
    <lineage>
        <taxon>Bacteria</taxon>
        <taxon>Pseudomonadati</taxon>
        <taxon>Planctomycetota</taxon>
        <taxon>Planctomycetia</taxon>
        <taxon>Pirellulales</taxon>
        <taxon>Pirellulaceae</taxon>
        <taxon>Pirellula</taxon>
    </lineage>
</organism>
<dbReference type="STRING" id="530564.Psta_0158"/>
<dbReference type="Gene3D" id="2.40.320.10">
    <property type="entry name" value="Hypothetical Protein Pfu-838710-001"/>
    <property type="match status" value="1"/>
</dbReference>
<dbReference type="PANTHER" id="PTHR21028">
    <property type="entry name" value="SI:CH211-156B7.4"/>
    <property type="match status" value="1"/>
</dbReference>
<dbReference type="OrthoDB" id="269802at2"/>
<dbReference type="EMBL" id="CP001848">
    <property type="protein sequence ID" value="ADB14854.1"/>
    <property type="molecule type" value="Genomic_DNA"/>
</dbReference>
<evidence type="ECO:0000313" key="3">
    <source>
        <dbReference type="Proteomes" id="UP000001887"/>
    </source>
</evidence>
<dbReference type="PANTHER" id="PTHR21028:SF2">
    <property type="entry name" value="CYTH DOMAIN-CONTAINING PROTEIN"/>
    <property type="match status" value="1"/>
</dbReference>
<dbReference type="KEGG" id="psl:Psta_0158"/>
<dbReference type="Proteomes" id="UP000001887">
    <property type="component" value="Chromosome"/>
</dbReference>
<evidence type="ECO:0000313" key="2">
    <source>
        <dbReference type="EMBL" id="ADB14854.1"/>
    </source>
</evidence>
<dbReference type="eggNOG" id="COG1437">
    <property type="taxonomic scope" value="Bacteria"/>
</dbReference>
<dbReference type="SMART" id="SM01118">
    <property type="entry name" value="CYTH"/>
    <property type="match status" value="1"/>
</dbReference>
<reference evidence="2 3" key="1">
    <citation type="journal article" date="2009" name="Stand. Genomic Sci.">
        <title>Complete genome sequence of Pirellula staleyi type strain (ATCC 27377).</title>
        <authorList>
            <person name="Clum A."/>
            <person name="Tindall B.J."/>
            <person name="Sikorski J."/>
            <person name="Ivanova N."/>
            <person name="Mavrommatis K."/>
            <person name="Lucas S."/>
            <person name="Glavina del Rio T."/>
            <person name="Nolan M."/>
            <person name="Chen F."/>
            <person name="Tice H."/>
            <person name="Pitluck S."/>
            <person name="Cheng J.F."/>
            <person name="Chertkov O."/>
            <person name="Brettin T."/>
            <person name="Han C."/>
            <person name="Detter J.C."/>
            <person name="Kuske C."/>
            <person name="Bruce D."/>
            <person name="Goodwin L."/>
            <person name="Ovchinikova G."/>
            <person name="Pati A."/>
            <person name="Mikhailova N."/>
            <person name="Chen A."/>
            <person name="Palaniappan K."/>
            <person name="Land M."/>
            <person name="Hauser L."/>
            <person name="Chang Y.J."/>
            <person name="Jeffries C.D."/>
            <person name="Chain P."/>
            <person name="Rohde M."/>
            <person name="Goker M."/>
            <person name="Bristow J."/>
            <person name="Eisen J.A."/>
            <person name="Markowitz V."/>
            <person name="Hugenholtz P."/>
            <person name="Kyrpides N.C."/>
            <person name="Klenk H.P."/>
            <person name="Lapidus A."/>
        </authorList>
    </citation>
    <scope>NUCLEOTIDE SEQUENCE [LARGE SCALE GENOMIC DNA]</scope>
    <source>
        <strain evidence="3">ATCC 27377 / DSM 6068 / ICPB 4128</strain>
    </source>
</reference>
<dbReference type="SUPFAM" id="SSF55154">
    <property type="entry name" value="CYTH-like phosphatases"/>
    <property type="match status" value="1"/>
</dbReference>
<dbReference type="InterPro" id="IPR008173">
    <property type="entry name" value="Adenylyl_cyclase_CyaB"/>
</dbReference>
<feature type="domain" description="CYTH" evidence="1">
    <location>
        <begin position="2"/>
        <end position="181"/>
    </location>
</feature>
<protein>
    <submittedName>
        <fullName evidence="2">Adenylyl cyclase CyaB</fullName>
    </submittedName>
</protein>
<evidence type="ECO:0000259" key="1">
    <source>
        <dbReference type="PROSITE" id="PS51707"/>
    </source>
</evidence>
<sequence>MNLEVELKFVARDLERAKAQLVALGASFHAPLRQLDRYFSHPSRDFRATDEALRLRAVGEENCITYKGPKLDSHTKTRRELELAILPGDAGIAQFSELLSHLGFVAVGEVRKVRTPGELIWNGEVVELSLDEVAGLGGFVELERVVDEQQLTAARQTILSLAQTLGLTDSVRRGYLDLILDQSSAS</sequence>
<dbReference type="PROSITE" id="PS51707">
    <property type="entry name" value="CYTH"/>
    <property type="match status" value="1"/>
</dbReference>
<dbReference type="NCBIfam" id="TIGR00318">
    <property type="entry name" value="cyaB"/>
    <property type="match status" value="1"/>
</dbReference>
<dbReference type="CDD" id="cd07890">
    <property type="entry name" value="CYTH-like_AC_IV-like"/>
    <property type="match status" value="1"/>
</dbReference>